<dbReference type="AlphaFoldDB" id="A0A8I1G806"/>
<evidence type="ECO:0000313" key="3">
    <source>
        <dbReference type="Proteomes" id="UP000621390"/>
    </source>
</evidence>
<evidence type="ECO:0000313" key="1">
    <source>
        <dbReference type="EMBL" id="MBJ7266410.1"/>
    </source>
</evidence>
<reference evidence="2 4" key="1">
    <citation type="submission" date="2020-09" db="EMBL/GenBank/DDBJ databases">
        <title>Draft Genomes of Bacterial Isolates from North Pond Shallow Sediments.</title>
        <authorList>
            <person name="Kiel Reese B."/>
            <person name="Mullis M."/>
            <person name="Weisend R.E."/>
        </authorList>
    </citation>
    <scope>NUCLEOTIDE SEQUENCE</scope>
    <source>
        <strain evidence="2">KJE-2</strain>
        <strain evidence="1 4">KJE-3</strain>
    </source>
</reference>
<dbReference type="Proteomes" id="UP000655994">
    <property type="component" value="Unassembled WGS sequence"/>
</dbReference>
<keyword evidence="4" id="KW-1185">Reference proteome</keyword>
<name>A0A8I1G806_9GAMM</name>
<evidence type="ECO:0000313" key="4">
    <source>
        <dbReference type="Proteomes" id="UP000655994"/>
    </source>
</evidence>
<dbReference type="EMBL" id="JAEMOS010000015">
    <property type="protein sequence ID" value="MBJ7266410.1"/>
    <property type="molecule type" value="Genomic_DNA"/>
</dbReference>
<gene>
    <name evidence="1" type="ORF">JHC10_05550</name>
    <name evidence="2" type="ORF">JHC11_02140</name>
</gene>
<evidence type="ECO:0000313" key="2">
    <source>
        <dbReference type="EMBL" id="MBJ7314804.1"/>
    </source>
</evidence>
<dbReference type="EMBL" id="JAEMOP010000002">
    <property type="protein sequence ID" value="MBJ7314804.1"/>
    <property type="molecule type" value="Genomic_DNA"/>
</dbReference>
<protein>
    <submittedName>
        <fullName evidence="2">Uncharacterized protein</fullName>
    </submittedName>
</protein>
<sequence length="95" mass="10840">MTKYWEERPSGAKVLPSHGFQAYKGSGLNSDSGYWEQILTKNEQREAMILCFGHAGVTRMCIVTCPVFMQPSVDKFYFKNELKYVARLNNVIGLL</sequence>
<organism evidence="2 3">
    <name type="scientific">Idiomarina abyssalis</name>
    <dbReference type="NCBI Taxonomy" id="86102"/>
    <lineage>
        <taxon>Bacteria</taxon>
        <taxon>Pseudomonadati</taxon>
        <taxon>Pseudomonadota</taxon>
        <taxon>Gammaproteobacteria</taxon>
        <taxon>Alteromonadales</taxon>
        <taxon>Idiomarinaceae</taxon>
        <taxon>Idiomarina</taxon>
    </lineage>
</organism>
<dbReference type="Proteomes" id="UP000621390">
    <property type="component" value="Unassembled WGS sequence"/>
</dbReference>
<accession>A0A8I1G806</accession>
<dbReference type="RefSeq" id="WP_199494155.1">
    <property type="nucleotide sequence ID" value="NZ_JAEMOO010000020.1"/>
</dbReference>
<comment type="caution">
    <text evidence="2">The sequence shown here is derived from an EMBL/GenBank/DDBJ whole genome shotgun (WGS) entry which is preliminary data.</text>
</comment>
<proteinExistence type="predicted"/>